<dbReference type="InterPro" id="IPR010982">
    <property type="entry name" value="Lambda_DNA-bd_dom_sf"/>
</dbReference>
<feature type="domain" description="HTH cro/C1-type" evidence="2">
    <location>
        <begin position="78"/>
        <end position="132"/>
    </location>
</feature>
<dbReference type="Gene3D" id="1.10.260.40">
    <property type="entry name" value="lambda repressor-like DNA-binding domains"/>
    <property type="match status" value="2"/>
</dbReference>
<keyword evidence="1" id="KW-0238">DNA-binding</keyword>
<accession>D6ZAW2</accession>
<dbReference type="GO" id="GO:0003677">
    <property type="term" value="F:DNA binding"/>
    <property type="evidence" value="ECO:0007669"/>
    <property type="project" value="UniProtKB-KW"/>
</dbReference>
<dbReference type="EMBL" id="CP001958">
    <property type="protein sequence ID" value="ADG98848.1"/>
    <property type="molecule type" value="Genomic_DNA"/>
</dbReference>
<dbReference type="GO" id="GO:0005829">
    <property type="term" value="C:cytosol"/>
    <property type="evidence" value="ECO:0007669"/>
    <property type="project" value="TreeGrafter"/>
</dbReference>
<dbReference type="CDD" id="cd00093">
    <property type="entry name" value="HTH_XRE"/>
    <property type="match status" value="2"/>
</dbReference>
<organism evidence="3 4">
    <name type="scientific">Segniliparus rotundus (strain ATCC BAA-972 / CDC 1076 / CIP 108378 / DSM 44985 / JCM 13578)</name>
    <dbReference type="NCBI Taxonomy" id="640132"/>
    <lineage>
        <taxon>Bacteria</taxon>
        <taxon>Bacillati</taxon>
        <taxon>Actinomycetota</taxon>
        <taxon>Actinomycetes</taxon>
        <taxon>Mycobacteriales</taxon>
        <taxon>Segniliparaceae</taxon>
        <taxon>Segniliparus</taxon>
    </lineage>
</organism>
<dbReference type="InterPro" id="IPR050807">
    <property type="entry name" value="TransReg_Diox_bact_type"/>
</dbReference>
<name>D6ZAW2_SEGRD</name>
<dbReference type="STRING" id="640132.Srot_2404"/>
<dbReference type="PANTHER" id="PTHR46797">
    <property type="entry name" value="HTH-TYPE TRANSCRIPTIONAL REGULATOR"/>
    <property type="match status" value="1"/>
</dbReference>
<dbReference type="SUPFAM" id="SSF47413">
    <property type="entry name" value="lambda repressor-like DNA-binding domains"/>
    <property type="match status" value="2"/>
</dbReference>
<proteinExistence type="predicted"/>
<dbReference type="Proteomes" id="UP000002247">
    <property type="component" value="Chromosome"/>
</dbReference>
<dbReference type="SMART" id="SM00530">
    <property type="entry name" value="HTH_XRE"/>
    <property type="match status" value="2"/>
</dbReference>
<gene>
    <name evidence="3" type="ordered locus">Srot_2404</name>
</gene>
<dbReference type="RefSeq" id="WP_013139298.1">
    <property type="nucleotide sequence ID" value="NC_014168.1"/>
</dbReference>
<evidence type="ECO:0000259" key="2">
    <source>
        <dbReference type="PROSITE" id="PS50943"/>
    </source>
</evidence>
<dbReference type="PROSITE" id="PS50943">
    <property type="entry name" value="HTH_CROC1"/>
    <property type="match status" value="2"/>
</dbReference>
<evidence type="ECO:0000313" key="4">
    <source>
        <dbReference type="Proteomes" id="UP000002247"/>
    </source>
</evidence>
<keyword evidence="4" id="KW-1185">Reference proteome</keyword>
<dbReference type="KEGG" id="srt:Srot_2404"/>
<dbReference type="Pfam" id="PF01381">
    <property type="entry name" value="HTH_3"/>
    <property type="match status" value="1"/>
</dbReference>
<feature type="domain" description="HTH cro/C1-type" evidence="2">
    <location>
        <begin position="14"/>
        <end position="68"/>
    </location>
</feature>
<dbReference type="GO" id="GO:0003700">
    <property type="term" value="F:DNA-binding transcription factor activity"/>
    <property type="evidence" value="ECO:0007669"/>
    <property type="project" value="TreeGrafter"/>
</dbReference>
<reference evidence="3 4" key="1">
    <citation type="journal article" date="2010" name="Stand. Genomic Sci.">
        <title>Complete genome sequence of Segniliparus rotundus type strain (CDC 1076).</title>
        <authorList>
            <person name="Sikorski J."/>
            <person name="Lapidus A."/>
            <person name="Copeland A."/>
            <person name="Misra M."/>
            <person name="Glavina Del Rio T."/>
            <person name="Nolan M."/>
            <person name="Lucas S."/>
            <person name="Chen F."/>
            <person name="Tice H."/>
            <person name="Cheng J.F."/>
            <person name="Jando M."/>
            <person name="Schneider S."/>
            <person name="Bruce D."/>
            <person name="Goodwin L."/>
            <person name="Pitluck S."/>
            <person name="Liolios K."/>
            <person name="Mikhailova N."/>
            <person name="Pati A."/>
            <person name="Ivanova N."/>
            <person name="Mavromatis K."/>
            <person name="Chen A."/>
            <person name="Palaniappan K."/>
            <person name="Chertkov O."/>
            <person name="Land M."/>
            <person name="Hauser L."/>
            <person name="Chang Y.J."/>
            <person name="Jeffries C.D."/>
            <person name="Brettin T."/>
            <person name="Detter J.C."/>
            <person name="Han C."/>
            <person name="Rohde M."/>
            <person name="Goker M."/>
            <person name="Bristow J."/>
            <person name="Eisen J.A."/>
            <person name="Markowitz V."/>
            <person name="Hugenholtz P."/>
            <person name="Kyrpides N.C."/>
            <person name="Klenk H.P."/>
        </authorList>
    </citation>
    <scope>NUCLEOTIDE SEQUENCE [LARGE SCALE GENOMIC DNA]</scope>
    <source>
        <strain evidence="4">ATCC BAA-972 / CDC 1076 / CIP 108378 / DSM 44985 / JCM 13578</strain>
    </source>
</reference>
<evidence type="ECO:0000256" key="1">
    <source>
        <dbReference type="ARBA" id="ARBA00023125"/>
    </source>
</evidence>
<dbReference type="AlphaFoldDB" id="D6ZAW2"/>
<dbReference type="OrthoDB" id="4724865at2"/>
<dbReference type="PANTHER" id="PTHR46797:SF1">
    <property type="entry name" value="METHYLPHOSPHONATE SYNTHASE"/>
    <property type="match status" value="1"/>
</dbReference>
<dbReference type="Pfam" id="PF13560">
    <property type="entry name" value="HTH_31"/>
    <property type="match status" value="1"/>
</dbReference>
<protein>
    <submittedName>
        <fullName evidence="3">Transcriptional regulator, XRE family</fullName>
    </submittedName>
</protein>
<dbReference type="HOGENOM" id="CLU_118112_0_0_11"/>
<dbReference type="eggNOG" id="COG3620">
    <property type="taxonomic scope" value="Bacteria"/>
</dbReference>
<evidence type="ECO:0000313" key="3">
    <source>
        <dbReference type="EMBL" id="ADG98848.1"/>
    </source>
</evidence>
<sequence>MGRRELRGFNPEALAARRKKLGMARQDIARLAEVSTKTIWSWETGAKSPQIDRLARVAKALRTTPAAFIAVPKGQRTLADLRAMAGLTQPQLARDAGMSTTALQDLERAETRLTEHKAELLAHALGLTPEIVRAAYERARVRPPGAPA</sequence>
<dbReference type="InterPro" id="IPR001387">
    <property type="entry name" value="Cro/C1-type_HTH"/>
</dbReference>